<name>A0A9W6TMB4_9STRA</name>
<gene>
    <name evidence="2" type="ORF">Pfra01_000065100</name>
</gene>
<dbReference type="AlphaFoldDB" id="A0A9W6TMB4"/>
<sequence>MLPISEDSVSEPRSSHTDMNVYTGEDDQAEYEELTSDCCVGPTATVLRHAESPIDIFWVFIPKRLM</sequence>
<evidence type="ECO:0000313" key="2">
    <source>
        <dbReference type="EMBL" id="GMF15992.1"/>
    </source>
</evidence>
<protein>
    <submittedName>
        <fullName evidence="2">Unnamed protein product</fullName>
    </submittedName>
</protein>
<keyword evidence="3" id="KW-1185">Reference proteome</keyword>
<organism evidence="2 3">
    <name type="scientific">Phytophthora fragariaefolia</name>
    <dbReference type="NCBI Taxonomy" id="1490495"/>
    <lineage>
        <taxon>Eukaryota</taxon>
        <taxon>Sar</taxon>
        <taxon>Stramenopiles</taxon>
        <taxon>Oomycota</taxon>
        <taxon>Peronosporomycetes</taxon>
        <taxon>Peronosporales</taxon>
        <taxon>Peronosporaceae</taxon>
        <taxon>Phytophthora</taxon>
    </lineage>
</organism>
<proteinExistence type="predicted"/>
<dbReference type="Proteomes" id="UP001165121">
    <property type="component" value="Unassembled WGS sequence"/>
</dbReference>
<feature type="region of interest" description="Disordered" evidence="1">
    <location>
        <begin position="1"/>
        <end position="21"/>
    </location>
</feature>
<comment type="caution">
    <text evidence="2">The sequence shown here is derived from an EMBL/GenBank/DDBJ whole genome shotgun (WGS) entry which is preliminary data.</text>
</comment>
<reference evidence="2" key="1">
    <citation type="submission" date="2023-04" db="EMBL/GenBank/DDBJ databases">
        <title>Phytophthora fragariaefolia NBRC 109709.</title>
        <authorList>
            <person name="Ichikawa N."/>
            <person name="Sato H."/>
            <person name="Tonouchi N."/>
        </authorList>
    </citation>
    <scope>NUCLEOTIDE SEQUENCE</scope>
    <source>
        <strain evidence="2">NBRC 109709</strain>
    </source>
</reference>
<accession>A0A9W6TMB4</accession>
<evidence type="ECO:0000313" key="3">
    <source>
        <dbReference type="Proteomes" id="UP001165121"/>
    </source>
</evidence>
<evidence type="ECO:0000256" key="1">
    <source>
        <dbReference type="SAM" id="MobiDB-lite"/>
    </source>
</evidence>
<dbReference type="EMBL" id="BSXT01000048">
    <property type="protein sequence ID" value="GMF15992.1"/>
    <property type="molecule type" value="Genomic_DNA"/>
</dbReference>